<protein>
    <recommendedName>
        <fullName evidence="4">DUF2975 domain-containing protein</fullName>
    </recommendedName>
</protein>
<evidence type="ECO:0000313" key="2">
    <source>
        <dbReference type="EMBL" id="MDQ0496411.1"/>
    </source>
</evidence>
<dbReference type="RefSeq" id="WP_152381885.1">
    <property type="nucleotide sequence ID" value="NZ_CP045298.1"/>
</dbReference>
<feature type="transmembrane region" description="Helical" evidence="1">
    <location>
        <begin position="48"/>
        <end position="66"/>
    </location>
</feature>
<name>A0ABU0L585_9BACL</name>
<feature type="transmembrane region" description="Helical" evidence="1">
    <location>
        <begin position="15"/>
        <end position="36"/>
    </location>
</feature>
<evidence type="ECO:0008006" key="4">
    <source>
        <dbReference type="Google" id="ProtNLM"/>
    </source>
</evidence>
<keyword evidence="1" id="KW-1133">Transmembrane helix</keyword>
<evidence type="ECO:0000313" key="3">
    <source>
        <dbReference type="Proteomes" id="UP001242811"/>
    </source>
</evidence>
<reference evidence="2 3" key="1">
    <citation type="submission" date="2023-07" db="EMBL/GenBank/DDBJ databases">
        <title>Genomic Encyclopedia of Type Strains, Phase IV (KMG-IV): sequencing the most valuable type-strain genomes for metagenomic binning, comparative biology and taxonomic classification.</title>
        <authorList>
            <person name="Goeker M."/>
        </authorList>
    </citation>
    <scope>NUCLEOTIDE SEQUENCE [LARGE SCALE GENOMIC DNA]</scope>
    <source>
        <strain evidence="2 3">DSM 14914</strain>
    </source>
</reference>
<comment type="caution">
    <text evidence="2">The sequence shown here is derived from an EMBL/GenBank/DDBJ whole genome shotgun (WGS) entry which is preliminary data.</text>
</comment>
<keyword evidence="3" id="KW-1185">Reference proteome</keyword>
<dbReference type="Proteomes" id="UP001242811">
    <property type="component" value="Unassembled WGS sequence"/>
</dbReference>
<keyword evidence="1" id="KW-0472">Membrane</keyword>
<organism evidence="2 3">
    <name type="scientific">Paenibacillus brasilensis</name>
    <dbReference type="NCBI Taxonomy" id="128574"/>
    <lineage>
        <taxon>Bacteria</taxon>
        <taxon>Bacillati</taxon>
        <taxon>Bacillota</taxon>
        <taxon>Bacilli</taxon>
        <taxon>Bacillales</taxon>
        <taxon>Paenibacillaceae</taxon>
        <taxon>Paenibacillus</taxon>
    </lineage>
</organism>
<dbReference type="EMBL" id="JAUSWA010000035">
    <property type="protein sequence ID" value="MDQ0496411.1"/>
    <property type="molecule type" value="Genomic_DNA"/>
</dbReference>
<proteinExistence type="predicted"/>
<evidence type="ECO:0000256" key="1">
    <source>
        <dbReference type="SAM" id="Phobius"/>
    </source>
</evidence>
<gene>
    <name evidence="2" type="ORF">QOZ95_004601</name>
</gene>
<keyword evidence="1" id="KW-0812">Transmembrane</keyword>
<sequence length="115" mass="13105">MEGQQIPINEFNGMLFQSFKVLGFVLISAIILRYIFKVRSDLFDKALIFLKFLGYTGLALGAYFLTYQDGKLVPGMPESLSLSQCFVIILAVFEAISNLVALFKIEVEVERQEYY</sequence>
<accession>A0ABU0L585</accession>
<feature type="transmembrane region" description="Helical" evidence="1">
    <location>
        <begin position="86"/>
        <end position="105"/>
    </location>
</feature>